<dbReference type="GO" id="GO:0070286">
    <property type="term" value="P:axonemal dynein complex assembly"/>
    <property type="evidence" value="ECO:0007669"/>
    <property type="project" value="InterPro"/>
</dbReference>
<dbReference type="Pfam" id="PF14737">
    <property type="entry name" value="DUF4470"/>
    <property type="match status" value="1"/>
</dbReference>
<evidence type="ECO:0000256" key="3">
    <source>
        <dbReference type="ARBA" id="ARBA00022794"/>
    </source>
</evidence>
<evidence type="ECO:0000259" key="5">
    <source>
        <dbReference type="Pfam" id="PF14737"/>
    </source>
</evidence>
<dbReference type="InterPro" id="IPR028235">
    <property type="entry name" value="DNAAF3_C"/>
</dbReference>
<proteinExistence type="inferred from homology"/>
<dbReference type="GO" id="GO:0120293">
    <property type="term" value="C:dynein axonemal particle"/>
    <property type="evidence" value="ECO:0007669"/>
    <property type="project" value="UniProtKB-SubCell"/>
</dbReference>
<gene>
    <name evidence="7" type="primary">106092805</name>
</gene>
<dbReference type="Pfam" id="PF14740">
    <property type="entry name" value="DUF4471"/>
    <property type="match status" value="1"/>
</dbReference>
<protein>
    <recommendedName>
        <fullName evidence="9">Dynein assembly factor 3, axonemal homolog</fullName>
    </recommendedName>
</protein>
<organism evidence="7 8">
    <name type="scientific">Stomoxys calcitrans</name>
    <name type="common">Stable fly</name>
    <name type="synonym">Conops calcitrans</name>
    <dbReference type="NCBI Taxonomy" id="35570"/>
    <lineage>
        <taxon>Eukaryota</taxon>
        <taxon>Metazoa</taxon>
        <taxon>Ecdysozoa</taxon>
        <taxon>Arthropoda</taxon>
        <taxon>Hexapoda</taxon>
        <taxon>Insecta</taxon>
        <taxon>Pterygota</taxon>
        <taxon>Neoptera</taxon>
        <taxon>Endopterygota</taxon>
        <taxon>Diptera</taxon>
        <taxon>Brachycera</taxon>
        <taxon>Muscomorpha</taxon>
        <taxon>Muscoidea</taxon>
        <taxon>Muscidae</taxon>
        <taxon>Stomoxys</taxon>
    </lineage>
</organism>
<dbReference type="STRING" id="35570.A0A1I8NZB0"/>
<keyword evidence="3" id="KW-0970">Cilium biogenesis/degradation</keyword>
<dbReference type="OrthoDB" id="538817at2759"/>
<comment type="subcellular location">
    <subcellularLocation>
        <location evidence="4">Dynein axonemal particle</location>
    </subcellularLocation>
</comment>
<feature type="domain" description="DUF4470" evidence="5">
    <location>
        <begin position="2"/>
        <end position="120"/>
    </location>
</feature>
<keyword evidence="8" id="KW-1185">Reference proteome</keyword>
<dbReference type="EnsemblMetazoa" id="SCAU003412-RA">
    <property type="protein sequence ID" value="SCAU003412-PA"/>
    <property type="gene ID" value="SCAU003412"/>
</dbReference>
<dbReference type="InterPro" id="IPR039304">
    <property type="entry name" value="DNAAF3"/>
</dbReference>
<dbReference type="PANTHER" id="PTHR22118:SF14">
    <property type="entry name" value="DYNEIN AXONEMAL ASSEMBLY FACTOR 3"/>
    <property type="match status" value="1"/>
</dbReference>
<dbReference type="InterPro" id="IPR027974">
    <property type="entry name" value="DUF4470"/>
</dbReference>
<evidence type="ECO:0000313" key="7">
    <source>
        <dbReference type="EnsemblMetazoa" id="SCAU003412-PA"/>
    </source>
</evidence>
<comment type="similarity">
    <text evidence="1">Belongs to the DNAAF3 family.</text>
</comment>
<dbReference type="PANTHER" id="PTHR22118">
    <property type="entry name" value="DYNEIN ASSEMBLY FACTOR 3, AXONEMAL"/>
    <property type="match status" value="1"/>
</dbReference>
<evidence type="ECO:0000256" key="4">
    <source>
        <dbReference type="ARBA" id="ARBA00024190"/>
    </source>
</evidence>
<evidence type="ECO:0000313" key="8">
    <source>
        <dbReference type="Proteomes" id="UP000095300"/>
    </source>
</evidence>
<reference evidence="7" key="1">
    <citation type="submission" date="2020-05" db="UniProtKB">
        <authorList>
            <consortium name="EnsemblMetazoa"/>
        </authorList>
    </citation>
    <scope>IDENTIFICATION</scope>
    <source>
        <strain evidence="7">USDA</strain>
    </source>
</reference>
<feature type="domain" description="Dynein assembly factor 3 C-terminal" evidence="6">
    <location>
        <begin position="152"/>
        <end position="450"/>
    </location>
</feature>
<accession>A0A1I8NZB0</accession>
<evidence type="ECO:0008006" key="9">
    <source>
        <dbReference type="Google" id="ProtNLM"/>
    </source>
</evidence>
<dbReference type="KEGG" id="scac:106092805"/>
<sequence>MFWGLSEALDLFQEYIGKSNYQVENENLSPDSKNQDNTTEINILLFGSNDPRHILATMANMYSHRAKGINPVINFYLVDGCIEIVARNIALLAIALENPKVMNIRSKTHLFMDIYGNTLVRAFSHQYVSAKSKSLIKTITDSQCLEKKAPFLNIDGLKYRERDGVENALNFWSSKEGNIFNIKQYWNERVKKLLGTRYDYREGQFDWDLNMVLKDRKGSQICSQEYRHWRETGVAFTFPEFEYNVPNKTLAAGLVRNGKKYLHRGYIGDIQTGPYAAFGLTTSDQRMLKSMHGQNDYRSTDITERNILQIFHELATQMPYDHDLSQSRKYGSIRLQMGKGLTNCEEDVENLLQDYNEPWIKIEGVKINFLSSDEILSLQDSNSRWANFFDVIFVAHNYFSFLKDSFIDVLRSPSILIMETRLLTTERKSAVDKFEEELFQFAERTHLKPCINYDTINSKRSILKFQKI</sequence>
<dbReference type="VEuPathDB" id="VectorBase:SCAU003412"/>
<evidence type="ECO:0000259" key="6">
    <source>
        <dbReference type="Pfam" id="PF14740"/>
    </source>
</evidence>
<evidence type="ECO:0000256" key="2">
    <source>
        <dbReference type="ARBA" id="ARBA00022490"/>
    </source>
</evidence>
<evidence type="ECO:0000256" key="1">
    <source>
        <dbReference type="ARBA" id="ARBA00010449"/>
    </source>
</evidence>
<dbReference type="GO" id="GO:0044458">
    <property type="term" value="P:motile cilium assembly"/>
    <property type="evidence" value="ECO:0007669"/>
    <property type="project" value="TreeGrafter"/>
</dbReference>
<name>A0A1I8NZB0_STOCA</name>
<keyword evidence="2" id="KW-0963">Cytoplasm</keyword>
<dbReference type="AlphaFoldDB" id="A0A1I8NZB0"/>
<dbReference type="Proteomes" id="UP000095300">
    <property type="component" value="Unassembled WGS sequence"/>
</dbReference>